<dbReference type="Proteomes" id="UP000182152">
    <property type="component" value="Unassembled WGS sequence"/>
</dbReference>
<feature type="domain" description="Core" evidence="1">
    <location>
        <begin position="1"/>
        <end position="115"/>
    </location>
</feature>
<dbReference type="RefSeq" id="WP_071856254.1">
    <property type="nucleotide sequence ID" value="NZ_JBCLRY010000017.1"/>
</dbReference>
<gene>
    <name evidence="2" type="ORF">RV14_GL001487</name>
</gene>
<evidence type="ECO:0000313" key="2">
    <source>
        <dbReference type="EMBL" id="OJG77853.1"/>
    </source>
</evidence>
<dbReference type="InterPro" id="IPR035903">
    <property type="entry name" value="HesB-like_dom_sf"/>
</dbReference>
<dbReference type="SUPFAM" id="SSF89360">
    <property type="entry name" value="HesB-like domain"/>
    <property type="match status" value="1"/>
</dbReference>
<organism evidence="2 3">
    <name type="scientific">Enterococcus ratti</name>
    <dbReference type="NCBI Taxonomy" id="150033"/>
    <lineage>
        <taxon>Bacteria</taxon>
        <taxon>Bacillati</taxon>
        <taxon>Bacillota</taxon>
        <taxon>Bacilli</taxon>
        <taxon>Lactobacillales</taxon>
        <taxon>Enterococcaceae</taxon>
        <taxon>Enterococcus</taxon>
    </lineage>
</organism>
<accession>A0A1L8WA04</accession>
<keyword evidence="3" id="KW-1185">Reference proteome</keyword>
<evidence type="ECO:0000259" key="1">
    <source>
        <dbReference type="Pfam" id="PF01521"/>
    </source>
</evidence>
<dbReference type="STRING" id="150033.RV14_GL001487"/>
<dbReference type="InterPro" id="IPR000361">
    <property type="entry name" value="ATAP_core_dom"/>
</dbReference>
<reference evidence="2 3" key="1">
    <citation type="submission" date="2014-12" db="EMBL/GenBank/DDBJ databases">
        <title>Draft genome sequences of 29 type strains of Enterococci.</title>
        <authorList>
            <person name="Zhong Z."/>
            <person name="Sun Z."/>
            <person name="Liu W."/>
            <person name="Zhang W."/>
            <person name="Zhang H."/>
        </authorList>
    </citation>
    <scope>NUCLEOTIDE SEQUENCE [LARGE SCALE GENOMIC DNA]</scope>
    <source>
        <strain evidence="2 3">DSM 15687</strain>
    </source>
</reference>
<dbReference type="EMBL" id="JXLB01000030">
    <property type="protein sequence ID" value="OJG77853.1"/>
    <property type="molecule type" value="Genomic_DNA"/>
</dbReference>
<name>A0A1L8WA04_9ENTE</name>
<evidence type="ECO:0000313" key="3">
    <source>
        <dbReference type="Proteomes" id="UP000182152"/>
    </source>
</evidence>
<dbReference type="Pfam" id="PF01521">
    <property type="entry name" value="Fe-S_biosyn"/>
    <property type="match status" value="1"/>
</dbReference>
<dbReference type="Gene3D" id="2.60.300.12">
    <property type="entry name" value="HesB-like domain"/>
    <property type="match status" value="1"/>
</dbReference>
<proteinExistence type="predicted"/>
<dbReference type="OrthoDB" id="2185061at2"/>
<protein>
    <recommendedName>
        <fullName evidence="1">Core domain-containing protein</fullName>
    </recommendedName>
</protein>
<dbReference type="AlphaFoldDB" id="A0A1L8WA04"/>
<sequence length="118" mass="13297">MELLLTNEAKDMLQTQLNEKEQVLLDIEDGDGPFANSRITCQLDTSFRLLIVKKETTNDLSLYSEKVETTIGPIWIKRNALLYMDDPTTIAVEPTYKSLQLKGASGLLKGNLQIVRPE</sequence>
<comment type="caution">
    <text evidence="2">The sequence shown here is derived from an EMBL/GenBank/DDBJ whole genome shotgun (WGS) entry which is preliminary data.</text>
</comment>